<evidence type="ECO:0000256" key="2">
    <source>
        <dbReference type="SAM" id="Phobius"/>
    </source>
</evidence>
<organism evidence="3">
    <name type="scientific">Fagus sylvatica</name>
    <name type="common">Beechnut</name>
    <dbReference type="NCBI Taxonomy" id="28930"/>
    <lineage>
        <taxon>Eukaryota</taxon>
        <taxon>Viridiplantae</taxon>
        <taxon>Streptophyta</taxon>
        <taxon>Embryophyta</taxon>
        <taxon>Tracheophyta</taxon>
        <taxon>Spermatophyta</taxon>
        <taxon>Magnoliopsida</taxon>
        <taxon>eudicotyledons</taxon>
        <taxon>Gunneridae</taxon>
        <taxon>Pentapetalae</taxon>
        <taxon>rosids</taxon>
        <taxon>fabids</taxon>
        <taxon>Fagales</taxon>
        <taxon>Fagaceae</taxon>
        <taxon>Fagus</taxon>
    </lineage>
</organism>
<protein>
    <recommendedName>
        <fullName evidence="4">Aminotransferase-like plant mobile domain-containing protein</fullName>
    </recommendedName>
</protein>
<evidence type="ECO:0000313" key="3">
    <source>
        <dbReference type="EMBL" id="SPD29400.1"/>
    </source>
</evidence>
<feature type="transmembrane region" description="Helical" evidence="2">
    <location>
        <begin position="121"/>
        <end position="142"/>
    </location>
</feature>
<reference evidence="3" key="1">
    <citation type="submission" date="2018-02" db="EMBL/GenBank/DDBJ databases">
        <authorList>
            <person name="Cohen D.B."/>
            <person name="Kent A.D."/>
        </authorList>
    </citation>
    <scope>NUCLEOTIDE SEQUENCE</scope>
</reference>
<feature type="region of interest" description="Disordered" evidence="1">
    <location>
        <begin position="1"/>
        <end position="21"/>
    </location>
</feature>
<dbReference type="AlphaFoldDB" id="A0A2N9IYR3"/>
<gene>
    <name evidence="3" type="ORF">FSB_LOCUS57282</name>
</gene>
<dbReference type="EMBL" id="OIVN01006270">
    <property type="protein sequence ID" value="SPD29400.1"/>
    <property type="molecule type" value="Genomic_DNA"/>
</dbReference>
<feature type="compositionally biased region" description="Polar residues" evidence="1">
    <location>
        <begin position="8"/>
        <end position="21"/>
    </location>
</feature>
<keyword evidence="2" id="KW-0472">Membrane</keyword>
<proteinExistence type="predicted"/>
<sequence>MSRRRSTSRGQSNTNSSRNTANMDLCPIDDHFSLKWWLPILAHGKDISILFRLEEHISHRAQNNERWWDTTHTCHIAGMEMTITPYDIYRLTGLRVDGLISTFGAFPACFRANQEYFGIDLGATTANLVFCTLLLLLLRIWLRKLLGWQEPFSLSRGATTSFVDSWRIWQETSVSSVKEYAGAPRRFDFRSGIARVGTVAVEKRAFNMAQFSRLYEGPGMRDVYMAKRMTCQLGNGEDLDIVLPPWMVPVHHADSSISEVQVTRCTDILGYLVPQNACPLCGNMKSMMTDYSRDCFLRPPGSSSKGAQADLDATDLDDDDDDKHAFQREQYY</sequence>
<feature type="compositionally biased region" description="Acidic residues" evidence="1">
    <location>
        <begin position="312"/>
        <end position="321"/>
    </location>
</feature>
<keyword evidence="2" id="KW-0812">Transmembrane</keyword>
<evidence type="ECO:0000256" key="1">
    <source>
        <dbReference type="SAM" id="MobiDB-lite"/>
    </source>
</evidence>
<keyword evidence="2" id="KW-1133">Transmembrane helix</keyword>
<feature type="region of interest" description="Disordered" evidence="1">
    <location>
        <begin position="301"/>
        <end position="332"/>
    </location>
</feature>
<name>A0A2N9IYR3_FAGSY</name>
<accession>A0A2N9IYR3</accession>
<evidence type="ECO:0008006" key="4">
    <source>
        <dbReference type="Google" id="ProtNLM"/>
    </source>
</evidence>
<feature type="compositionally biased region" description="Basic and acidic residues" evidence="1">
    <location>
        <begin position="322"/>
        <end position="332"/>
    </location>
</feature>